<gene>
    <name evidence="2" type="ORF">COLO4_14042</name>
</gene>
<sequence length="358" mass="40927">MSRELKVDVSISQVYRAKRKAREMMEGNIKLQHSKLWDYCVMIKETTPGSITLMKLESRYYSIEVTILKDFVPRYHFKGEEYKEALYRAASVGSIKEWEKAMLHLKSLDKDDAAHAWLSRLKPSTWARDLPILSMLDWIRRKLMKRFYAKSVGMKSYNRLICPDIQEKLEKLKQDSFSCFSTPAGRMKYEVECGTTSHVVNLAEKTCTCRRWDITGQHEWVASNKPLAPPIIYKSPGRPKKGKPHNKRRIRLKGFRKVAQSKGRLEVEVKVLKENLLVELEEGLLELLELRCKHLLRQNFGSGNVGQVAVEITGRGRGNAKAKVSPNRGKGRATATTSVDVISSQVTNLQGSQTNSNQ</sequence>
<evidence type="ECO:0000256" key="1">
    <source>
        <dbReference type="SAM" id="MobiDB-lite"/>
    </source>
</evidence>
<name>A0A1R3JTV0_9ROSI</name>
<evidence type="ECO:0000313" key="2">
    <source>
        <dbReference type="EMBL" id="OMO98258.1"/>
    </source>
</evidence>
<feature type="region of interest" description="Disordered" evidence="1">
    <location>
        <begin position="317"/>
        <end position="338"/>
    </location>
</feature>
<dbReference type="PANTHER" id="PTHR31973">
    <property type="entry name" value="POLYPROTEIN, PUTATIVE-RELATED"/>
    <property type="match status" value="1"/>
</dbReference>
<dbReference type="PANTHER" id="PTHR31973:SF187">
    <property type="entry name" value="MUTATOR TRANSPOSASE MUDRA PROTEIN"/>
    <property type="match status" value="1"/>
</dbReference>
<reference evidence="3" key="1">
    <citation type="submission" date="2013-09" db="EMBL/GenBank/DDBJ databases">
        <title>Corchorus olitorius genome sequencing.</title>
        <authorList>
            <person name="Alam M."/>
            <person name="Haque M.S."/>
            <person name="Islam M.S."/>
            <person name="Emdad E.M."/>
            <person name="Islam M.M."/>
            <person name="Ahmed B."/>
            <person name="Halim A."/>
            <person name="Hossen Q.M.M."/>
            <person name="Hossain M.Z."/>
            <person name="Ahmed R."/>
            <person name="Khan M.M."/>
            <person name="Islam R."/>
            <person name="Rashid M.M."/>
            <person name="Khan S.A."/>
            <person name="Rahman M.S."/>
            <person name="Alam M."/>
            <person name="Yahiya A.S."/>
            <person name="Khan M.S."/>
            <person name="Azam M.S."/>
            <person name="Haque T."/>
            <person name="Lashkar M.Z.H."/>
            <person name="Akhand A.I."/>
            <person name="Morshed G."/>
            <person name="Roy S."/>
            <person name="Uddin K.S."/>
            <person name="Rabeya T."/>
            <person name="Hossain A.S."/>
            <person name="Chowdhury A."/>
            <person name="Snigdha A.R."/>
            <person name="Mortoza M.S."/>
            <person name="Matin S.A."/>
            <person name="Hoque S.M.E."/>
            <person name="Islam M.K."/>
            <person name="Roy D.K."/>
            <person name="Haider R."/>
            <person name="Moosa M.M."/>
            <person name="Elias S.M."/>
            <person name="Hasan A.M."/>
            <person name="Jahan S."/>
            <person name="Shafiuddin M."/>
            <person name="Mahmood N."/>
            <person name="Shommy N.S."/>
        </authorList>
    </citation>
    <scope>NUCLEOTIDE SEQUENCE [LARGE SCALE GENOMIC DNA]</scope>
    <source>
        <strain evidence="3">cv. O-4</strain>
    </source>
</reference>
<comment type="caution">
    <text evidence="2">The sequence shown here is derived from an EMBL/GenBank/DDBJ whole genome shotgun (WGS) entry which is preliminary data.</text>
</comment>
<keyword evidence="3" id="KW-1185">Reference proteome</keyword>
<organism evidence="2 3">
    <name type="scientific">Corchorus olitorius</name>
    <dbReference type="NCBI Taxonomy" id="93759"/>
    <lineage>
        <taxon>Eukaryota</taxon>
        <taxon>Viridiplantae</taxon>
        <taxon>Streptophyta</taxon>
        <taxon>Embryophyta</taxon>
        <taxon>Tracheophyta</taxon>
        <taxon>Spermatophyta</taxon>
        <taxon>Magnoliopsida</taxon>
        <taxon>eudicotyledons</taxon>
        <taxon>Gunneridae</taxon>
        <taxon>Pentapetalae</taxon>
        <taxon>rosids</taxon>
        <taxon>malvids</taxon>
        <taxon>Malvales</taxon>
        <taxon>Malvaceae</taxon>
        <taxon>Grewioideae</taxon>
        <taxon>Apeibeae</taxon>
        <taxon>Corchorus</taxon>
    </lineage>
</organism>
<proteinExistence type="predicted"/>
<evidence type="ECO:0000313" key="3">
    <source>
        <dbReference type="Proteomes" id="UP000187203"/>
    </source>
</evidence>
<dbReference type="AlphaFoldDB" id="A0A1R3JTV0"/>
<dbReference type="EMBL" id="AWUE01015361">
    <property type="protein sequence ID" value="OMO98258.1"/>
    <property type="molecule type" value="Genomic_DNA"/>
</dbReference>
<dbReference type="OrthoDB" id="687700at2759"/>
<dbReference type="Proteomes" id="UP000187203">
    <property type="component" value="Unassembled WGS sequence"/>
</dbReference>
<accession>A0A1R3JTV0</accession>
<protein>
    <submittedName>
        <fullName evidence="2">Uncharacterized protein</fullName>
    </submittedName>
</protein>